<evidence type="ECO:0000313" key="2">
    <source>
        <dbReference type="EMBL" id="QJD90553.1"/>
    </source>
</evidence>
<dbReference type="Gene3D" id="3.10.180.10">
    <property type="entry name" value="2,3-Dihydroxybiphenyl 1,2-Dioxygenase, domain 1"/>
    <property type="match status" value="1"/>
</dbReference>
<reference evidence="2 3" key="1">
    <citation type="submission" date="2020-04" db="EMBL/GenBank/DDBJ databases">
        <title>Genome sequencing of novel species.</title>
        <authorList>
            <person name="Heo J."/>
            <person name="Kim S.-J."/>
            <person name="Kim J.-S."/>
            <person name="Hong S.-B."/>
            <person name="Kwon S.-W."/>
        </authorList>
    </citation>
    <scope>NUCLEOTIDE SEQUENCE [LARGE SCALE GENOMIC DNA]</scope>
    <source>
        <strain evidence="2 3">AF9R3</strain>
    </source>
</reference>
<gene>
    <name evidence="2" type="ORF">HH213_10930</name>
</gene>
<dbReference type="Proteomes" id="UP000503117">
    <property type="component" value="Chromosome"/>
</dbReference>
<dbReference type="PANTHER" id="PTHR33990">
    <property type="entry name" value="PROTEIN YJDN-RELATED"/>
    <property type="match status" value="1"/>
</dbReference>
<dbReference type="InterPro" id="IPR029068">
    <property type="entry name" value="Glyas_Bleomycin-R_OHBP_Dase"/>
</dbReference>
<keyword evidence="3" id="KW-1185">Reference proteome</keyword>
<sequence>MSVTTVTHINLRNQARAALAFYQAVFGGELTQVTYAQMGNVQDPADADNIIWGQVVAANGFRIMACDMAAATAWNQGENAFFVSLRGNDADEITAQWHKLAEGGTVLHALGAAPWSPLYGMLKDRFGVVWVVDMGV</sequence>
<dbReference type="RefSeq" id="WP_110845999.1">
    <property type="nucleotide sequence ID" value="NZ_CP051684.1"/>
</dbReference>
<dbReference type="SUPFAM" id="SSF54593">
    <property type="entry name" value="Glyoxalase/Bleomycin resistance protein/Dihydroxybiphenyl dioxygenase"/>
    <property type="match status" value="1"/>
</dbReference>
<dbReference type="CDD" id="cd06588">
    <property type="entry name" value="PhnB_like"/>
    <property type="match status" value="1"/>
</dbReference>
<evidence type="ECO:0000313" key="3">
    <source>
        <dbReference type="Proteomes" id="UP000503117"/>
    </source>
</evidence>
<dbReference type="PANTHER" id="PTHR33990:SF1">
    <property type="entry name" value="PROTEIN YJDN"/>
    <property type="match status" value="1"/>
</dbReference>
<proteinExistence type="predicted"/>
<dbReference type="Pfam" id="PF00903">
    <property type="entry name" value="Glyoxalase"/>
    <property type="match status" value="1"/>
</dbReference>
<dbReference type="EMBL" id="CP051684">
    <property type="protein sequence ID" value="QJD90553.1"/>
    <property type="molecule type" value="Genomic_DNA"/>
</dbReference>
<accession>A0ABX6M8A6</accession>
<dbReference type="InterPro" id="IPR004360">
    <property type="entry name" value="Glyas_Fos-R_dOase_dom"/>
</dbReference>
<feature type="domain" description="Glyoxalase/fosfomycin resistance/dioxygenase" evidence="1">
    <location>
        <begin position="12"/>
        <end position="131"/>
    </location>
</feature>
<name>A0ABX6M8A6_9BURK</name>
<protein>
    <submittedName>
        <fullName evidence="2">VOC family protein</fullName>
    </submittedName>
</protein>
<evidence type="ECO:0000259" key="1">
    <source>
        <dbReference type="Pfam" id="PF00903"/>
    </source>
</evidence>
<organism evidence="2 3">
    <name type="scientific">Duganella dendranthematis</name>
    <dbReference type="NCBI Taxonomy" id="2728021"/>
    <lineage>
        <taxon>Bacteria</taxon>
        <taxon>Pseudomonadati</taxon>
        <taxon>Pseudomonadota</taxon>
        <taxon>Betaproteobacteria</taxon>
        <taxon>Burkholderiales</taxon>
        <taxon>Oxalobacteraceae</taxon>
        <taxon>Telluria group</taxon>
        <taxon>Duganella</taxon>
    </lineage>
</organism>
<dbReference type="InterPro" id="IPR028973">
    <property type="entry name" value="PhnB-like"/>
</dbReference>